<evidence type="ECO:0000256" key="11">
    <source>
        <dbReference type="SAM" id="MobiDB-lite"/>
    </source>
</evidence>
<feature type="domain" description="V-SNARE coiled-coil homology" evidence="14">
    <location>
        <begin position="333"/>
        <end position="393"/>
    </location>
</feature>
<evidence type="ECO:0000256" key="7">
    <source>
        <dbReference type="ARBA" id="ARBA00047899"/>
    </source>
</evidence>
<dbReference type="PROSITE" id="PS00107">
    <property type="entry name" value="PROTEIN_KINASE_ATP"/>
    <property type="match status" value="1"/>
</dbReference>
<dbReference type="Proteomes" id="UP001150538">
    <property type="component" value="Unassembled WGS sequence"/>
</dbReference>
<dbReference type="GO" id="GO:0005737">
    <property type="term" value="C:cytoplasm"/>
    <property type="evidence" value="ECO:0007669"/>
    <property type="project" value="UniProtKB-ARBA"/>
</dbReference>
<evidence type="ECO:0000256" key="5">
    <source>
        <dbReference type="ARBA" id="ARBA00022777"/>
    </source>
</evidence>
<keyword evidence="6 10" id="KW-0067">ATP-binding</keyword>
<feature type="domain" description="Protein kinase" evidence="13">
    <location>
        <begin position="14"/>
        <end position="269"/>
    </location>
</feature>
<dbReference type="EC" id="2.7.11.1" evidence="1"/>
<dbReference type="Gene3D" id="1.10.510.10">
    <property type="entry name" value="Transferase(Phosphotransferase) domain 1"/>
    <property type="match status" value="1"/>
</dbReference>
<dbReference type="PRINTS" id="PR00219">
    <property type="entry name" value="SYNAPTOBREVN"/>
</dbReference>
<comment type="catalytic activity">
    <reaction evidence="8">
        <text>L-seryl-[protein] + ATP = O-phospho-L-seryl-[protein] + ADP + H(+)</text>
        <dbReference type="Rhea" id="RHEA:17989"/>
        <dbReference type="Rhea" id="RHEA-COMP:9863"/>
        <dbReference type="Rhea" id="RHEA-COMP:11604"/>
        <dbReference type="ChEBI" id="CHEBI:15378"/>
        <dbReference type="ChEBI" id="CHEBI:29999"/>
        <dbReference type="ChEBI" id="CHEBI:30616"/>
        <dbReference type="ChEBI" id="CHEBI:83421"/>
        <dbReference type="ChEBI" id="CHEBI:456216"/>
        <dbReference type="EC" id="2.7.11.1"/>
    </reaction>
</comment>
<dbReference type="SMART" id="SM00220">
    <property type="entry name" value="S_TKc"/>
    <property type="match status" value="1"/>
</dbReference>
<keyword evidence="12" id="KW-0812">Transmembrane</keyword>
<evidence type="ECO:0000259" key="13">
    <source>
        <dbReference type="PROSITE" id="PS50011"/>
    </source>
</evidence>
<keyword evidence="4 10" id="KW-0547">Nucleotide-binding</keyword>
<keyword evidence="16" id="KW-1185">Reference proteome</keyword>
<dbReference type="OrthoDB" id="266718at2759"/>
<dbReference type="InterPro" id="IPR011009">
    <property type="entry name" value="Kinase-like_dom_sf"/>
</dbReference>
<dbReference type="InterPro" id="IPR000719">
    <property type="entry name" value="Prot_kinase_dom"/>
</dbReference>
<keyword evidence="3 15" id="KW-0808">Transferase</keyword>
<evidence type="ECO:0000313" key="15">
    <source>
        <dbReference type="EMBL" id="KAJ1921750.1"/>
    </source>
</evidence>
<evidence type="ECO:0000259" key="14">
    <source>
        <dbReference type="PROSITE" id="PS50892"/>
    </source>
</evidence>
<dbReference type="Pfam" id="PF00069">
    <property type="entry name" value="Pkinase"/>
    <property type="match status" value="1"/>
</dbReference>
<keyword evidence="9" id="KW-0175">Coiled coil</keyword>
<comment type="caution">
    <text evidence="15">The sequence shown here is derived from an EMBL/GenBank/DDBJ whole genome shotgun (WGS) entry which is preliminary data.</text>
</comment>
<feature type="region of interest" description="Disordered" evidence="11">
    <location>
        <begin position="300"/>
        <end position="332"/>
    </location>
</feature>
<dbReference type="PANTHER" id="PTHR22983">
    <property type="entry name" value="PROTEIN KINASE RELATED"/>
    <property type="match status" value="1"/>
</dbReference>
<keyword evidence="12" id="KW-0472">Membrane</keyword>
<dbReference type="FunFam" id="3.30.200.20:FF:000042">
    <property type="entry name" value="Aurora kinase A"/>
    <property type="match status" value="1"/>
</dbReference>
<dbReference type="PANTHER" id="PTHR22983:SF6">
    <property type="entry name" value="SERINE_THREONINE-PROTEIN KINASE 36"/>
    <property type="match status" value="1"/>
</dbReference>
<gene>
    <name evidence="15" type="primary">MKK2</name>
    <name evidence="15" type="ORF">H4219_000483</name>
</gene>
<dbReference type="Pfam" id="PF00957">
    <property type="entry name" value="Synaptobrevin"/>
    <property type="match status" value="1"/>
</dbReference>
<dbReference type="FunFam" id="1.10.510.10:FF:000571">
    <property type="entry name" value="Maternal embryonic leucine zipper kinase"/>
    <property type="match status" value="1"/>
</dbReference>
<dbReference type="GO" id="GO:0004674">
    <property type="term" value="F:protein serine/threonine kinase activity"/>
    <property type="evidence" value="ECO:0007669"/>
    <property type="project" value="UniProtKB-KW"/>
</dbReference>
<evidence type="ECO:0000256" key="9">
    <source>
        <dbReference type="PROSITE-ProRule" id="PRU00290"/>
    </source>
</evidence>
<proteinExistence type="predicted"/>
<dbReference type="PROSITE" id="PS50892">
    <property type="entry name" value="V_SNARE"/>
    <property type="match status" value="1"/>
</dbReference>
<protein>
    <recommendedName>
        <fullName evidence="1">non-specific serine/threonine protein kinase</fullName>
        <ecNumber evidence="1">2.7.11.1</ecNumber>
    </recommendedName>
</protein>
<sequence>MERTTDGTQLLQRYILLFQIGEGQYGKVFKAMHRRTGVIVAVKIVSKKSKTAHELDTYREEMRLLQPLQHQHIIRLIEYFETDDYIYIVTEFCKCDLAVYFRKNGGYLRMEEVRTIGLQMIAGLKYLHSRGIIHHDLKPQNALIGCDGRVKLCDLGLATQLKKDGKPLYVNTLKGKYAGDSPVHELIQKSRYTYQADFWSLGVVLYELFVGRTPFRTTSLQDLKYSITKEPIVWPKRIPPQLHSFLDGLLQQNTEKRFTWKQLRKHPFLLSTLHEEEAMADGLAQDLSMKINPYYAIPAEQASTEEGPSNLEMSNRYSSDNNPTKSQDYGPNKATAVKKQVDEVVGIMQDNINKVMAREGQLENLQDKTDDLHQGSMAFKQKASGVRRKMKWRDMKLKIIIAIVVVILIVVIAVPIAVNKK</sequence>
<evidence type="ECO:0000256" key="6">
    <source>
        <dbReference type="ARBA" id="ARBA00022840"/>
    </source>
</evidence>
<dbReference type="InterPro" id="IPR042855">
    <property type="entry name" value="V_SNARE_CC"/>
</dbReference>
<evidence type="ECO:0000256" key="12">
    <source>
        <dbReference type="SAM" id="Phobius"/>
    </source>
</evidence>
<keyword evidence="12" id="KW-1133">Transmembrane helix</keyword>
<accession>A0A9W8A2W6</accession>
<dbReference type="AlphaFoldDB" id="A0A9W8A2W6"/>
<name>A0A9W8A2W6_9FUNG</name>
<feature type="binding site" evidence="10">
    <location>
        <position position="43"/>
    </location>
    <ligand>
        <name>ATP</name>
        <dbReference type="ChEBI" id="CHEBI:30616"/>
    </ligand>
</feature>
<dbReference type="PROSITE" id="PS50011">
    <property type="entry name" value="PROTEIN_KINASE_DOM"/>
    <property type="match status" value="1"/>
</dbReference>
<dbReference type="GO" id="GO:0005524">
    <property type="term" value="F:ATP binding"/>
    <property type="evidence" value="ECO:0007669"/>
    <property type="project" value="UniProtKB-UniRule"/>
</dbReference>
<evidence type="ECO:0000313" key="16">
    <source>
        <dbReference type="Proteomes" id="UP001150538"/>
    </source>
</evidence>
<dbReference type="InterPro" id="IPR017441">
    <property type="entry name" value="Protein_kinase_ATP_BS"/>
</dbReference>
<dbReference type="GO" id="GO:0016192">
    <property type="term" value="P:vesicle-mediated transport"/>
    <property type="evidence" value="ECO:0007669"/>
    <property type="project" value="InterPro"/>
</dbReference>
<dbReference type="GO" id="GO:0016020">
    <property type="term" value="C:membrane"/>
    <property type="evidence" value="ECO:0007669"/>
    <property type="project" value="InterPro"/>
</dbReference>
<dbReference type="EMBL" id="JANBPU010000003">
    <property type="protein sequence ID" value="KAJ1921750.1"/>
    <property type="molecule type" value="Genomic_DNA"/>
</dbReference>
<evidence type="ECO:0000256" key="3">
    <source>
        <dbReference type="ARBA" id="ARBA00022679"/>
    </source>
</evidence>
<feature type="transmembrane region" description="Helical" evidence="12">
    <location>
        <begin position="397"/>
        <end position="418"/>
    </location>
</feature>
<dbReference type="SUPFAM" id="SSF56112">
    <property type="entry name" value="Protein kinase-like (PK-like)"/>
    <property type="match status" value="1"/>
</dbReference>
<reference evidence="15" key="1">
    <citation type="submission" date="2022-07" db="EMBL/GenBank/DDBJ databases">
        <title>Phylogenomic reconstructions and comparative analyses of Kickxellomycotina fungi.</title>
        <authorList>
            <person name="Reynolds N.K."/>
            <person name="Stajich J.E."/>
            <person name="Barry K."/>
            <person name="Grigoriev I.V."/>
            <person name="Crous P."/>
            <person name="Smith M.E."/>
        </authorList>
    </citation>
    <scope>NUCLEOTIDE SEQUENCE</scope>
    <source>
        <strain evidence="15">NBRC 100468</strain>
    </source>
</reference>
<evidence type="ECO:0000256" key="2">
    <source>
        <dbReference type="ARBA" id="ARBA00022527"/>
    </source>
</evidence>
<dbReference type="SUPFAM" id="SSF58038">
    <property type="entry name" value="SNARE fusion complex"/>
    <property type="match status" value="1"/>
</dbReference>
<keyword evidence="5 15" id="KW-0418">Kinase</keyword>
<feature type="compositionally biased region" description="Polar residues" evidence="11">
    <location>
        <begin position="301"/>
        <end position="329"/>
    </location>
</feature>
<evidence type="ECO:0000256" key="4">
    <source>
        <dbReference type="ARBA" id="ARBA00022741"/>
    </source>
</evidence>
<dbReference type="InterPro" id="IPR001388">
    <property type="entry name" value="Synaptobrevin-like"/>
</dbReference>
<dbReference type="Gene3D" id="1.20.5.110">
    <property type="match status" value="1"/>
</dbReference>
<evidence type="ECO:0000256" key="8">
    <source>
        <dbReference type="ARBA" id="ARBA00048679"/>
    </source>
</evidence>
<organism evidence="15 16">
    <name type="scientific">Mycoemilia scoparia</name>
    <dbReference type="NCBI Taxonomy" id="417184"/>
    <lineage>
        <taxon>Eukaryota</taxon>
        <taxon>Fungi</taxon>
        <taxon>Fungi incertae sedis</taxon>
        <taxon>Zoopagomycota</taxon>
        <taxon>Kickxellomycotina</taxon>
        <taxon>Kickxellomycetes</taxon>
        <taxon>Kickxellales</taxon>
        <taxon>Kickxellaceae</taxon>
        <taxon>Mycoemilia</taxon>
    </lineage>
</organism>
<evidence type="ECO:0000256" key="10">
    <source>
        <dbReference type="PROSITE-ProRule" id="PRU10141"/>
    </source>
</evidence>
<keyword evidence="2 15" id="KW-0723">Serine/threonine-protein kinase</keyword>
<comment type="catalytic activity">
    <reaction evidence="7">
        <text>L-threonyl-[protein] + ATP = O-phospho-L-threonyl-[protein] + ADP + H(+)</text>
        <dbReference type="Rhea" id="RHEA:46608"/>
        <dbReference type="Rhea" id="RHEA-COMP:11060"/>
        <dbReference type="Rhea" id="RHEA-COMP:11605"/>
        <dbReference type="ChEBI" id="CHEBI:15378"/>
        <dbReference type="ChEBI" id="CHEBI:30013"/>
        <dbReference type="ChEBI" id="CHEBI:30616"/>
        <dbReference type="ChEBI" id="CHEBI:61977"/>
        <dbReference type="ChEBI" id="CHEBI:456216"/>
        <dbReference type="EC" id="2.7.11.1"/>
    </reaction>
</comment>
<evidence type="ECO:0000256" key="1">
    <source>
        <dbReference type="ARBA" id="ARBA00012513"/>
    </source>
</evidence>